<evidence type="ECO:0000313" key="2">
    <source>
        <dbReference type="EMBL" id="MFD1608422.1"/>
    </source>
</evidence>
<accession>A0ABW4HTF9</accession>
<name>A0ABW4HTF9_9BACI</name>
<sequence>MDKPHFNVEQVSSATYASNRFREIREKAKEQPQFIFENNCVDTVVLDYKVYEQMYTELEGLREMNLELELGIRLKKADSTNNRYSLQDVLGEDEYKEFRNIIPNSGRMRNSLIRDPYNSHLRSCMDLFLRG</sequence>
<evidence type="ECO:0000256" key="1">
    <source>
        <dbReference type="ARBA" id="ARBA00009981"/>
    </source>
</evidence>
<dbReference type="Proteomes" id="UP001597221">
    <property type="component" value="Unassembled WGS sequence"/>
</dbReference>
<comment type="caution">
    <text evidence="2">The sequence shown here is derived from an EMBL/GenBank/DDBJ whole genome shotgun (WGS) entry which is preliminary data.</text>
</comment>
<evidence type="ECO:0008006" key="4">
    <source>
        <dbReference type="Google" id="ProtNLM"/>
    </source>
</evidence>
<proteinExistence type="inferred from homology"/>
<dbReference type="EMBL" id="JBHUDE010000077">
    <property type="protein sequence ID" value="MFD1608422.1"/>
    <property type="molecule type" value="Genomic_DNA"/>
</dbReference>
<dbReference type="SUPFAM" id="SSF143120">
    <property type="entry name" value="YefM-like"/>
    <property type="match status" value="1"/>
</dbReference>
<comment type="similarity">
    <text evidence="1">Belongs to the phD/YefM antitoxin family.</text>
</comment>
<dbReference type="RefSeq" id="WP_251518008.1">
    <property type="nucleotide sequence ID" value="NZ_JAMBON010000107.1"/>
</dbReference>
<reference evidence="3" key="1">
    <citation type="journal article" date="2019" name="Int. J. Syst. Evol. Microbiol.">
        <title>The Global Catalogue of Microorganisms (GCM) 10K type strain sequencing project: providing services to taxonomists for standard genome sequencing and annotation.</title>
        <authorList>
            <consortium name="The Broad Institute Genomics Platform"/>
            <consortium name="The Broad Institute Genome Sequencing Center for Infectious Disease"/>
            <person name="Wu L."/>
            <person name="Ma J."/>
        </authorList>
    </citation>
    <scope>NUCLEOTIDE SEQUENCE [LARGE SCALE GENOMIC DNA]</scope>
    <source>
        <strain evidence="3">CGMCC 1.12376</strain>
    </source>
</reference>
<keyword evidence="3" id="KW-1185">Reference proteome</keyword>
<organism evidence="2 3">
    <name type="scientific">Oceanobacillus luteolus</name>
    <dbReference type="NCBI Taxonomy" id="1274358"/>
    <lineage>
        <taxon>Bacteria</taxon>
        <taxon>Bacillati</taxon>
        <taxon>Bacillota</taxon>
        <taxon>Bacilli</taxon>
        <taxon>Bacillales</taxon>
        <taxon>Bacillaceae</taxon>
        <taxon>Oceanobacillus</taxon>
    </lineage>
</organism>
<gene>
    <name evidence="2" type="ORF">ACFSBH_12265</name>
</gene>
<protein>
    <recommendedName>
        <fullName evidence="4">Type II toxin-antitoxin system Phd/YefM family antitoxin</fullName>
    </recommendedName>
</protein>
<dbReference type="InterPro" id="IPR036165">
    <property type="entry name" value="YefM-like_sf"/>
</dbReference>
<evidence type="ECO:0000313" key="3">
    <source>
        <dbReference type="Proteomes" id="UP001597221"/>
    </source>
</evidence>